<protein>
    <submittedName>
        <fullName evidence="5">Transcriptional regulator, AraC family</fullName>
    </submittedName>
</protein>
<proteinExistence type="predicted"/>
<name>J9FS10_9ZZZZ</name>
<evidence type="ECO:0000256" key="1">
    <source>
        <dbReference type="ARBA" id="ARBA00023015"/>
    </source>
</evidence>
<reference evidence="5" key="1">
    <citation type="journal article" date="2012" name="PLoS ONE">
        <title>Gene sets for utilization of primary and secondary nutrition supplies in the distal gut of endangered iberian lynx.</title>
        <authorList>
            <person name="Alcaide M."/>
            <person name="Messina E."/>
            <person name="Richter M."/>
            <person name="Bargiela R."/>
            <person name="Peplies J."/>
            <person name="Huws S.A."/>
            <person name="Newbold C.J."/>
            <person name="Golyshin P.N."/>
            <person name="Simon M.A."/>
            <person name="Lopez G."/>
            <person name="Yakimov M.M."/>
            <person name="Ferrer M."/>
        </authorList>
    </citation>
    <scope>NUCLEOTIDE SEQUENCE</scope>
</reference>
<dbReference type="SMART" id="SM00342">
    <property type="entry name" value="HTH_ARAC"/>
    <property type="match status" value="1"/>
</dbReference>
<organism evidence="5">
    <name type="scientific">gut metagenome</name>
    <dbReference type="NCBI Taxonomy" id="749906"/>
    <lineage>
        <taxon>unclassified sequences</taxon>
        <taxon>metagenomes</taxon>
        <taxon>organismal metagenomes</taxon>
    </lineage>
</organism>
<dbReference type="Pfam" id="PF12833">
    <property type="entry name" value="HTH_18"/>
    <property type="match status" value="1"/>
</dbReference>
<evidence type="ECO:0000256" key="3">
    <source>
        <dbReference type="ARBA" id="ARBA00023163"/>
    </source>
</evidence>
<sequence length="297" mass="34513">MSLQKIQLVTLKDLNNYMTMDYQDEDIALSIHHQLVQLLHPIKLDMVVMLICIKGTLKVSLHTVEYTLQPNDVMYFTPSARIQKVTGSDDLVCWGICLSTRIIIRFLGPNNDLRDKFFYLIKHPVYRISMKCMSILEEYKKLILLRTGDTENPYQKGIITSLTYSVFYELLANLKVCDTTVEKTLVRQGDILFEKFIELIMAQKVKVRSVSYYADKLFVSTKYLSAVCKQVRGKTAFKLINELVMDDITELLKYSEKSIKEIAEELEFPNISFFGKYIKSHTGMSTTEYRKFLINQL</sequence>
<feature type="domain" description="HTH araC/xylS-type" evidence="4">
    <location>
        <begin position="194"/>
        <end position="292"/>
    </location>
</feature>
<dbReference type="PROSITE" id="PS01124">
    <property type="entry name" value="HTH_ARAC_FAMILY_2"/>
    <property type="match status" value="1"/>
</dbReference>
<dbReference type="InterPro" id="IPR009057">
    <property type="entry name" value="Homeodomain-like_sf"/>
</dbReference>
<evidence type="ECO:0000259" key="4">
    <source>
        <dbReference type="PROSITE" id="PS01124"/>
    </source>
</evidence>
<dbReference type="GO" id="GO:0043565">
    <property type="term" value="F:sequence-specific DNA binding"/>
    <property type="evidence" value="ECO:0007669"/>
    <property type="project" value="InterPro"/>
</dbReference>
<dbReference type="PANTHER" id="PTHR43280:SF32">
    <property type="entry name" value="TRANSCRIPTIONAL REGULATORY PROTEIN"/>
    <property type="match status" value="1"/>
</dbReference>
<gene>
    <name evidence="5" type="ORF">EVA_14602</name>
</gene>
<keyword evidence="2" id="KW-0238">DNA-binding</keyword>
<evidence type="ECO:0000256" key="2">
    <source>
        <dbReference type="ARBA" id="ARBA00023125"/>
    </source>
</evidence>
<evidence type="ECO:0000313" key="5">
    <source>
        <dbReference type="EMBL" id="EJW97283.1"/>
    </source>
</evidence>
<dbReference type="EMBL" id="AMCI01004843">
    <property type="protein sequence ID" value="EJW97283.1"/>
    <property type="molecule type" value="Genomic_DNA"/>
</dbReference>
<dbReference type="SUPFAM" id="SSF46689">
    <property type="entry name" value="Homeodomain-like"/>
    <property type="match status" value="1"/>
</dbReference>
<dbReference type="InterPro" id="IPR018060">
    <property type="entry name" value="HTH_AraC"/>
</dbReference>
<dbReference type="GO" id="GO:0003700">
    <property type="term" value="F:DNA-binding transcription factor activity"/>
    <property type="evidence" value="ECO:0007669"/>
    <property type="project" value="InterPro"/>
</dbReference>
<comment type="caution">
    <text evidence="5">The sequence shown here is derived from an EMBL/GenBank/DDBJ whole genome shotgun (WGS) entry which is preliminary data.</text>
</comment>
<keyword evidence="1" id="KW-0805">Transcription regulation</keyword>
<dbReference type="AlphaFoldDB" id="J9FS10"/>
<dbReference type="PANTHER" id="PTHR43280">
    <property type="entry name" value="ARAC-FAMILY TRANSCRIPTIONAL REGULATOR"/>
    <property type="match status" value="1"/>
</dbReference>
<dbReference type="Gene3D" id="1.10.10.60">
    <property type="entry name" value="Homeodomain-like"/>
    <property type="match status" value="1"/>
</dbReference>
<keyword evidence="3" id="KW-0804">Transcription</keyword>
<accession>J9FS10</accession>